<dbReference type="Pfam" id="PF00291">
    <property type="entry name" value="PALP"/>
    <property type="match status" value="1"/>
</dbReference>
<dbReference type="GO" id="GO:0003941">
    <property type="term" value="F:L-serine ammonia-lyase activity"/>
    <property type="evidence" value="ECO:0007669"/>
    <property type="project" value="TreeGrafter"/>
</dbReference>
<dbReference type="GO" id="GO:0009097">
    <property type="term" value="P:isoleucine biosynthetic process"/>
    <property type="evidence" value="ECO:0007669"/>
    <property type="project" value="TreeGrafter"/>
</dbReference>
<dbReference type="EC" id="4.3.1.18" evidence="5"/>
<evidence type="ECO:0000256" key="6">
    <source>
        <dbReference type="ARBA" id="ARBA00066592"/>
    </source>
</evidence>
<dbReference type="GO" id="GO:0006567">
    <property type="term" value="P:L-threonine catabolic process"/>
    <property type="evidence" value="ECO:0007669"/>
    <property type="project" value="TreeGrafter"/>
</dbReference>
<dbReference type="KEGG" id="mpp:MICPUCDRAFT_14650"/>
<dbReference type="OMA" id="MKINRCQ"/>
<dbReference type="STRING" id="564608.C1MMA1"/>
<keyword evidence="4" id="KW-0456">Lyase</keyword>
<name>C1MMA1_MICPC</name>
<dbReference type="PANTHER" id="PTHR48078">
    <property type="entry name" value="THREONINE DEHYDRATASE, MITOCHONDRIAL-RELATED"/>
    <property type="match status" value="1"/>
</dbReference>
<dbReference type="GO" id="GO:0004794">
    <property type="term" value="F:threonine deaminase activity"/>
    <property type="evidence" value="ECO:0007669"/>
    <property type="project" value="TreeGrafter"/>
</dbReference>
<sequence length="415" mass="43651">MTQECPQVPRQVVNGQDLPIFEDVSTAHFRIRSGVVRSRCTKSKSLSAITGMNILIKHEWEQATGSFKERGARNALLALDEAQRARGVVAASAGNHALALAYHGKDLGIPVTVLMPSIAPLTKISKCRALGANVILEGDSIADAALAAKRFVENQGMKYINGFDDFNIIAGAGSVGLEILEDIKDVDAIVVPVGGGGLIAGVALAVKTINPNVMVIGVEPDRCPSMAAAFAAGKVVKFDMPGPTLADGLAVPTVGPRSFEVCRPRVDKLVTVSERDISVGLLRLVECEKLVQEGAGAAGMAACLAGKLPELEGKTVVVLLCGGNIDTNTLGNTLERGLVNDGRLCRFSVVVPDRPGGIAGLTAVIAEVGASIKQINHERAWLQEDSHSVQVDVTCELTGIAMADTLYEELSARYK</sequence>
<evidence type="ECO:0000259" key="9">
    <source>
        <dbReference type="Pfam" id="PF00291"/>
    </source>
</evidence>
<dbReference type="OrthoDB" id="4418812at2759"/>
<comment type="similarity">
    <text evidence="2">Belongs to the serine/threonine dehydratase family.</text>
</comment>
<dbReference type="RefSeq" id="XP_003057366.1">
    <property type="nucleotide sequence ID" value="XM_003057320.1"/>
</dbReference>
<organism evidence="11">
    <name type="scientific">Micromonas pusilla (strain CCMP1545)</name>
    <name type="common">Picoplanktonic green alga</name>
    <dbReference type="NCBI Taxonomy" id="564608"/>
    <lineage>
        <taxon>Eukaryota</taxon>
        <taxon>Viridiplantae</taxon>
        <taxon>Chlorophyta</taxon>
        <taxon>Mamiellophyceae</taxon>
        <taxon>Mamiellales</taxon>
        <taxon>Mamiellaceae</taxon>
        <taxon>Micromonas</taxon>
    </lineage>
</organism>
<evidence type="ECO:0000256" key="5">
    <source>
        <dbReference type="ARBA" id="ARBA00066349"/>
    </source>
</evidence>
<gene>
    <name evidence="10" type="ORF">MICPUCDRAFT_14650</name>
</gene>
<dbReference type="InterPro" id="IPR044561">
    <property type="entry name" value="ACT_ThrD-II-like"/>
</dbReference>
<dbReference type="FunFam" id="3.40.50.1100:FF:000007">
    <property type="entry name" value="L-threonine dehydratase catabolic TdcB"/>
    <property type="match status" value="1"/>
</dbReference>
<evidence type="ECO:0000256" key="8">
    <source>
        <dbReference type="ARBA" id="ARBA00081761"/>
    </source>
</evidence>
<dbReference type="CDD" id="cd01562">
    <property type="entry name" value="Thr-dehyd"/>
    <property type="match status" value="1"/>
</dbReference>
<reference evidence="10 11" key="1">
    <citation type="journal article" date="2009" name="Science">
        <title>Green evolution and dynamic adaptations revealed by genomes of the marine picoeukaryotes Micromonas.</title>
        <authorList>
            <person name="Worden A.Z."/>
            <person name="Lee J.H."/>
            <person name="Mock T."/>
            <person name="Rouze P."/>
            <person name="Simmons M.P."/>
            <person name="Aerts A.L."/>
            <person name="Allen A.E."/>
            <person name="Cuvelier M.L."/>
            <person name="Derelle E."/>
            <person name="Everett M.V."/>
            <person name="Foulon E."/>
            <person name="Grimwood J."/>
            <person name="Gundlach H."/>
            <person name="Henrissat B."/>
            <person name="Napoli C."/>
            <person name="McDonald S.M."/>
            <person name="Parker M.S."/>
            <person name="Rombauts S."/>
            <person name="Salamov A."/>
            <person name="Von Dassow P."/>
            <person name="Badger J.H."/>
            <person name="Coutinho P.M."/>
            <person name="Demir E."/>
            <person name="Dubchak I."/>
            <person name="Gentemann C."/>
            <person name="Eikrem W."/>
            <person name="Gready J.E."/>
            <person name="John U."/>
            <person name="Lanier W."/>
            <person name="Lindquist E.A."/>
            <person name="Lucas S."/>
            <person name="Mayer K.F."/>
            <person name="Moreau H."/>
            <person name="Not F."/>
            <person name="Otillar R."/>
            <person name="Panaud O."/>
            <person name="Pangilinan J."/>
            <person name="Paulsen I."/>
            <person name="Piegu B."/>
            <person name="Poliakov A."/>
            <person name="Robbens S."/>
            <person name="Schmutz J."/>
            <person name="Toulza E."/>
            <person name="Wyss T."/>
            <person name="Zelensky A."/>
            <person name="Zhou K."/>
            <person name="Armbrust E.V."/>
            <person name="Bhattacharya D."/>
            <person name="Goodenough U.W."/>
            <person name="Van de Peer Y."/>
            <person name="Grigoriev I.V."/>
        </authorList>
    </citation>
    <scope>NUCLEOTIDE SEQUENCE [LARGE SCALE GENOMIC DNA]</scope>
    <source>
        <strain evidence="10 11">CCMP1545</strain>
    </source>
</reference>
<evidence type="ECO:0000313" key="10">
    <source>
        <dbReference type="EMBL" id="EEH59011.1"/>
    </source>
</evidence>
<proteinExistence type="inferred from homology"/>
<dbReference type="GO" id="GO:0030378">
    <property type="term" value="F:serine racemase activity"/>
    <property type="evidence" value="ECO:0007669"/>
    <property type="project" value="UniProtKB-EC"/>
</dbReference>
<dbReference type="SUPFAM" id="SSF53686">
    <property type="entry name" value="Tryptophan synthase beta subunit-like PLP-dependent enzymes"/>
    <property type="match status" value="1"/>
</dbReference>
<feature type="domain" description="Tryptophan synthase beta chain-like PALP" evidence="9">
    <location>
        <begin position="34"/>
        <end position="322"/>
    </location>
</feature>
<dbReference type="GO" id="GO:0008721">
    <property type="term" value="F:D-serine ammonia-lyase activity"/>
    <property type="evidence" value="ECO:0007669"/>
    <property type="project" value="UniProtKB-EC"/>
</dbReference>
<evidence type="ECO:0000313" key="11">
    <source>
        <dbReference type="Proteomes" id="UP000001876"/>
    </source>
</evidence>
<dbReference type="InterPro" id="IPR050147">
    <property type="entry name" value="Ser/Thr_Dehydratase"/>
</dbReference>
<dbReference type="GO" id="GO:0006565">
    <property type="term" value="P:L-serine catabolic process"/>
    <property type="evidence" value="ECO:0007669"/>
    <property type="project" value="TreeGrafter"/>
</dbReference>
<dbReference type="Gene3D" id="3.40.50.1100">
    <property type="match status" value="2"/>
</dbReference>
<dbReference type="PANTHER" id="PTHR48078:SF19">
    <property type="entry name" value="ACT DOMAIN-CONTAINING PROTEIN"/>
    <property type="match status" value="1"/>
</dbReference>
<evidence type="ECO:0000256" key="1">
    <source>
        <dbReference type="ARBA" id="ARBA00001933"/>
    </source>
</evidence>
<evidence type="ECO:0000256" key="4">
    <source>
        <dbReference type="ARBA" id="ARBA00023239"/>
    </source>
</evidence>
<feature type="non-terminal residue" evidence="10">
    <location>
        <position position="415"/>
    </location>
</feature>
<accession>C1MMA1</accession>
<dbReference type="CDD" id="cd04886">
    <property type="entry name" value="ACT_ThrD-II-like"/>
    <property type="match status" value="1"/>
</dbReference>
<dbReference type="eggNOG" id="KOG1250">
    <property type="taxonomic scope" value="Eukaryota"/>
</dbReference>
<dbReference type="AlphaFoldDB" id="C1MMA1"/>
<keyword evidence="11" id="KW-1185">Reference proteome</keyword>
<protein>
    <recommendedName>
        <fullName evidence="7">Serine racemase</fullName>
        <ecNumber evidence="5">4.3.1.18</ecNumber>
        <ecNumber evidence="6">5.1.1.18</ecNumber>
    </recommendedName>
    <alternativeName>
        <fullName evidence="8">D-serine dehydratase</fullName>
    </alternativeName>
</protein>
<keyword evidence="3" id="KW-0663">Pyridoxal phosphate</keyword>
<dbReference type="InterPro" id="IPR001926">
    <property type="entry name" value="TrpB-like_PALP"/>
</dbReference>
<dbReference type="EC" id="5.1.1.18" evidence="6"/>
<evidence type="ECO:0000256" key="2">
    <source>
        <dbReference type="ARBA" id="ARBA00010869"/>
    </source>
</evidence>
<evidence type="ECO:0000256" key="7">
    <source>
        <dbReference type="ARBA" id="ARBA00070760"/>
    </source>
</evidence>
<evidence type="ECO:0000256" key="3">
    <source>
        <dbReference type="ARBA" id="ARBA00022898"/>
    </source>
</evidence>
<dbReference type="GO" id="GO:0070178">
    <property type="term" value="P:D-serine metabolic process"/>
    <property type="evidence" value="ECO:0007669"/>
    <property type="project" value="UniProtKB-ARBA"/>
</dbReference>
<comment type="cofactor">
    <cofactor evidence="1">
        <name>pyridoxal 5'-phosphate</name>
        <dbReference type="ChEBI" id="CHEBI:597326"/>
    </cofactor>
</comment>
<dbReference type="GeneID" id="9682805"/>
<dbReference type="EMBL" id="GG663737">
    <property type="protein sequence ID" value="EEH59011.1"/>
    <property type="molecule type" value="Genomic_DNA"/>
</dbReference>
<dbReference type="Proteomes" id="UP000001876">
    <property type="component" value="Unassembled WGS sequence"/>
</dbReference>
<dbReference type="InterPro" id="IPR036052">
    <property type="entry name" value="TrpB-like_PALP_sf"/>
</dbReference>